<feature type="compositionally biased region" description="Acidic residues" evidence="1">
    <location>
        <begin position="39"/>
        <end position="49"/>
    </location>
</feature>
<dbReference type="InterPro" id="IPR005607">
    <property type="entry name" value="BSD_dom"/>
</dbReference>
<name>A0A0K0FQF9_STRVS</name>
<evidence type="ECO:0000313" key="4">
    <source>
        <dbReference type="WBParaSite" id="SVE_1164800.1"/>
    </source>
</evidence>
<dbReference type="InterPro" id="IPR051494">
    <property type="entry name" value="BSD_domain-containing"/>
</dbReference>
<dbReference type="AlphaFoldDB" id="A0A0K0FQF9"/>
<dbReference type="Proteomes" id="UP000035680">
    <property type="component" value="Unassembled WGS sequence"/>
</dbReference>
<dbReference type="SUPFAM" id="SSF140383">
    <property type="entry name" value="BSD domain-like"/>
    <property type="match status" value="1"/>
</dbReference>
<feature type="domain" description="BSD" evidence="2">
    <location>
        <begin position="220"/>
        <end position="272"/>
    </location>
</feature>
<feature type="compositionally biased region" description="Basic and acidic residues" evidence="1">
    <location>
        <begin position="1"/>
        <end position="38"/>
    </location>
</feature>
<evidence type="ECO:0000256" key="1">
    <source>
        <dbReference type="SAM" id="MobiDB-lite"/>
    </source>
</evidence>
<reference evidence="3" key="1">
    <citation type="submission" date="2014-07" db="EMBL/GenBank/DDBJ databases">
        <authorList>
            <person name="Martin A.A"/>
            <person name="De Silva N."/>
        </authorList>
    </citation>
    <scope>NUCLEOTIDE SEQUENCE</scope>
</reference>
<dbReference type="STRING" id="75913.A0A0K0FQF9"/>
<dbReference type="Gene3D" id="1.10.3970.10">
    <property type="entry name" value="BSD domain"/>
    <property type="match status" value="1"/>
</dbReference>
<feature type="region of interest" description="Disordered" evidence="1">
    <location>
        <begin position="124"/>
        <end position="145"/>
    </location>
</feature>
<reference evidence="4" key="2">
    <citation type="submission" date="2015-08" db="UniProtKB">
        <authorList>
            <consortium name="WormBaseParasite"/>
        </authorList>
    </citation>
    <scope>IDENTIFICATION</scope>
</reference>
<dbReference type="PANTHER" id="PTHR16019">
    <property type="entry name" value="SYNAPSE-ASSOCIATED PROTEIN"/>
    <property type="match status" value="1"/>
</dbReference>
<evidence type="ECO:0000313" key="3">
    <source>
        <dbReference type="Proteomes" id="UP000035680"/>
    </source>
</evidence>
<protein>
    <submittedName>
        <fullName evidence="4">BSD domain-containing protein</fullName>
    </submittedName>
</protein>
<proteinExistence type="predicted"/>
<dbReference type="InterPro" id="IPR035925">
    <property type="entry name" value="BSD_dom_sf"/>
</dbReference>
<organism evidence="3 4">
    <name type="scientific">Strongyloides venezuelensis</name>
    <name type="common">Threadworm</name>
    <dbReference type="NCBI Taxonomy" id="75913"/>
    <lineage>
        <taxon>Eukaryota</taxon>
        <taxon>Metazoa</taxon>
        <taxon>Ecdysozoa</taxon>
        <taxon>Nematoda</taxon>
        <taxon>Chromadorea</taxon>
        <taxon>Rhabditida</taxon>
        <taxon>Tylenchina</taxon>
        <taxon>Panagrolaimomorpha</taxon>
        <taxon>Strongyloidoidea</taxon>
        <taxon>Strongyloididae</taxon>
        <taxon>Strongyloides</taxon>
    </lineage>
</organism>
<dbReference type="PANTHER" id="PTHR16019:SF5">
    <property type="entry name" value="BSD DOMAIN-CONTAINING PROTEIN 1"/>
    <property type="match status" value="1"/>
</dbReference>
<dbReference type="SMART" id="SM00751">
    <property type="entry name" value="BSD"/>
    <property type="match status" value="1"/>
</dbReference>
<dbReference type="PROSITE" id="PS50858">
    <property type="entry name" value="BSD"/>
    <property type="match status" value="1"/>
</dbReference>
<sequence length="323" mass="37506">MSELKEKNEDISSEMNERDINSEAKNEENIQEESKQEENDNNVEEEEGNKEDGDNKWFSNNSMWGFSMMNKALNTTMKKTMETFESVKSDFSELSKEINKQMTSTTEALSKQVENISNIIDNQLGIDEKSETEEDEEVEEKPEEPFSLVPQINFEWVSKITDTVKKTLTIEDTAEDEEKFEKEVVIEDENKYKLDKIHFSPSLSDGKIFLQGMDSDFEKFCDTFELDDKVDEISAILSQKPDIADKYSRLVPNIMDELGFWMRYYYEIHKIKISKKNLNRNESSEDDSDVVMLPSSNETSKTKESLNNEEDETWSVCSSAKNE</sequence>
<evidence type="ECO:0000259" key="2">
    <source>
        <dbReference type="PROSITE" id="PS50858"/>
    </source>
</evidence>
<feature type="region of interest" description="Disordered" evidence="1">
    <location>
        <begin position="1"/>
        <end position="57"/>
    </location>
</feature>
<dbReference type="WBParaSite" id="SVE_1164800.1">
    <property type="protein sequence ID" value="SVE_1164800.1"/>
    <property type="gene ID" value="SVE_1164800"/>
</dbReference>
<dbReference type="GO" id="GO:0005737">
    <property type="term" value="C:cytoplasm"/>
    <property type="evidence" value="ECO:0007669"/>
    <property type="project" value="TreeGrafter"/>
</dbReference>
<accession>A0A0K0FQF9</accession>
<keyword evidence="3" id="KW-1185">Reference proteome</keyword>
<feature type="region of interest" description="Disordered" evidence="1">
    <location>
        <begin position="279"/>
        <end position="323"/>
    </location>
</feature>
<dbReference type="Pfam" id="PF03909">
    <property type="entry name" value="BSD"/>
    <property type="match status" value="1"/>
</dbReference>
<feature type="compositionally biased region" description="Acidic residues" evidence="1">
    <location>
        <begin position="130"/>
        <end position="142"/>
    </location>
</feature>